<evidence type="ECO:0000256" key="13">
    <source>
        <dbReference type="RuleBase" id="RU361169"/>
    </source>
</evidence>
<keyword evidence="8 13" id="KW-0326">Glycosidase</keyword>
<comment type="caution">
    <text evidence="15">The sequence shown here is derived from an EMBL/GenBank/DDBJ whole genome shotgun (WGS) entry which is preliminary data.</text>
</comment>
<sequence length="516" mass="56349">MFSQNPFVPLVIILISSSSCFSCFQKVPLSIKLDQNHGHNPKLSAYSTSFSTINNQEGNFSSTFSSLVEYEKDIYEFAKIDQVGPEETSPQMVNVDDFGAHGDGNNDDGNFSSNFSSLVEPETDIYEYTKLDKVVVDETSAQMVNVDDFGAQGDGTDDSEAFKEAWKEACSSENGAVFVVPKNGTYHLNPITFSGPCKSDVTMKIRGTIKASPHRSDYEKSPRHWVAFERVNNFKVEGGGTINGNGKIWWQNSCKINKTLPCVGAPTAVTFNRCNNLRVGNLRIKNAQQIHLTFQDCVDVRASKLKVQAPEKSPNTDGIHITRTQNIQVMSSVIRTGDDCISIVSGSKNVRATDIICGPGHGISIGSLGKGNSEGKVSDVVVNRAKLSRTTNGVRIKTWQGGSGYAKNIKFQNIAMHNVTNPIIIDQNYCDQNKPCPEQYSAVQVKNVVYKNIKGTSASEMAIKFNCSKTFPCQGILLQNINLVAEGDGIATASCENVRLETRGKVSPSCPCQSKD</sequence>
<reference evidence="15 16" key="1">
    <citation type="submission" date="2024-02" db="EMBL/GenBank/DDBJ databases">
        <authorList>
            <person name="Vignale AGUSTIN F."/>
            <person name="Sosa J E."/>
            <person name="Modenutti C."/>
        </authorList>
    </citation>
    <scope>NUCLEOTIDE SEQUENCE [LARGE SCALE GENOMIC DNA]</scope>
</reference>
<protein>
    <recommendedName>
        <fullName evidence="3">endo-polygalacturonase</fullName>
        <ecNumber evidence="3">3.2.1.15</ecNumber>
    </recommendedName>
    <alternativeName>
        <fullName evidence="11">Pectinase</fullName>
    </alternativeName>
</protein>
<dbReference type="GO" id="GO:0004650">
    <property type="term" value="F:polygalacturonase activity"/>
    <property type="evidence" value="ECO:0007669"/>
    <property type="project" value="UniProtKB-EC"/>
</dbReference>
<evidence type="ECO:0000256" key="6">
    <source>
        <dbReference type="ARBA" id="ARBA00022729"/>
    </source>
</evidence>
<dbReference type="PROSITE" id="PS00502">
    <property type="entry name" value="POLYGALACTURONASE"/>
    <property type="match status" value="1"/>
</dbReference>
<comment type="similarity">
    <text evidence="2 13">Belongs to the glycosyl hydrolase 28 family.</text>
</comment>
<dbReference type="EMBL" id="CAUOFW020001036">
    <property type="protein sequence ID" value="CAK9140389.1"/>
    <property type="molecule type" value="Genomic_DNA"/>
</dbReference>
<dbReference type="GO" id="GO:0010047">
    <property type="term" value="P:fruit dehiscence"/>
    <property type="evidence" value="ECO:0007669"/>
    <property type="project" value="UniProtKB-ARBA"/>
</dbReference>
<keyword evidence="5" id="KW-0964">Secreted</keyword>
<evidence type="ECO:0000256" key="12">
    <source>
        <dbReference type="PROSITE-ProRule" id="PRU10052"/>
    </source>
</evidence>
<dbReference type="InterPro" id="IPR000743">
    <property type="entry name" value="Glyco_hydro_28"/>
</dbReference>
<comment type="catalytic activity">
    <reaction evidence="10">
        <text>(1,4-alpha-D-galacturonosyl)n+m + H2O = (1,4-alpha-D-galacturonosyl)n + (1,4-alpha-D-galacturonosyl)m.</text>
        <dbReference type="EC" id="3.2.1.15"/>
    </reaction>
</comment>
<evidence type="ECO:0000313" key="16">
    <source>
        <dbReference type="Proteomes" id="UP001642360"/>
    </source>
</evidence>
<comment type="subcellular location">
    <subcellularLocation>
        <location evidence="1">Secreted</location>
        <location evidence="1">Cell wall</location>
    </subcellularLocation>
</comment>
<dbReference type="InterPro" id="IPR012334">
    <property type="entry name" value="Pectin_lyas_fold"/>
</dbReference>
<dbReference type="Pfam" id="PF00295">
    <property type="entry name" value="Glyco_hydro_28"/>
    <property type="match status" value="1"/>
</dbReference>
<dbReference type="Gene3D" id="2.160.20.10">
    <property type="entry name" value="Single-stranded right-handed beta-helix, Pectin lyase-like"/>
    <property type="match status" value="1"/>
</dbReference>
<evidence type="ECO:0000256" key="10">
    <source>
        <dbReference type="ARBA" id="ARBA00034074"/>
    </source>
</evidence>
<evidence type="ECO:0000313" key="15">
    <source>
        <dbReference type="EMBL" id="CAK9140389.1"/>
    </source>
</evidence>
<feature type="chain" id="PRO_5044763108" description="endo-polygalacturonase" evidence="14">
    <location>
        <begin position="21"/>
        <end position="516"/>
    </location>
</feature>
<gene>
    <name evidence="15" type="ORF">ILEXP_LOCUS7833</name>
</gene>
<feature type="signal peptide" evidence="14">
    <location>
        <begin position="1"/>
        <end position="20"/>
    </location>
</feature>
<dbReference type="PANTHER" id="PTHR31375">
    <property type="match status" value="1"/>
</dbReference>
<dbReference type="EC" id="3.2.1.15" evidence="3"/>
<keyword evidence="4" id="KW-0134">Cell wall</keyword>
<evidence type="ECO:0000256" key="8">
    <source>
        <dbReference type="ARBA" id="ARBA00023295"/>
    </source>
</evidence>
<dbReference type="InterPro" id="IPR011050">
    <property type="entry name" value="Pectin_lyase_fold/virulence"/>
</dbReference>
<evidence type="ECO:0000256" key="9">
    <source>
        <dbReference type="ARBA" id="ARBA00023316"/>
    </source>
</evidence>
<organism evidence="15 16">
    <name type="scientific">Ilex paraguariensis</name>
    <name type="common">yerba mate</name>
    <dbReference type="NCBI Taxonomy" id="185542"/>
    <lineage>
        <taxon>Eukaryota</taxon>
        <taxon>Viridiplantae</taxon>
        <taxon>Streptophyta</taxon>
        <taxon>Embryophyta</taxon>
        <taxon>Tracheophyta</taxon>
        <taxon>Spermatophyta</taxon>
        <taxon>Magnoliopsida</taxon>
        <taxon>eudicotyledons</taxon>
        <taxon>Gunneridae</taxon>
        <taxon>Pentapetalae</taxon>
        <taxon>asterids</taxon>
        <taxon>campanulids</taxon>
        <taxon>Aquifoliales</taxon>
        <taxon>Aquifoliaceae</taxon>
        <taxon>Ilex</taxon>
    </lineage>
</organism>
<feature type="active site" evidence="12">
    <location>
        <position position="361"/>
    </location>
</feature>
<keyword evidence="6 14" id="KW-0732">Signal</keyword>
<dbReference type="GO" id="GO:0009901">
    <property type="term" value="P:anther dehiscence"/>
    <property type="evidence" value="ECO:0007669"/>
    <property type="project" value="UniProtKB-ARBA"/>
</dbReference>
<dbReference type="Proteomes" id="UP001642360">
    <property type="component" value="Unassembled WGS sequence"/>
</dbReference>
<evidence type="ECO:0000256" key="14">
    <source>
        <dbReference type="SAM" id="SignalP"/>
    </source>
</evidence>
<keyword evidence="9" id="KW-0961">Cell wall biogenesis/degradation</keyword>
<evidence type="ECO:0000256" key="5">
    <source>
        <dbReference type="ARBA" id="ARBA00022525"/>
    </source>
</evidence>
<evidence type="ECO:0000256" key="1">
    <source>
        <dbReference type="ARBA" id="ARBA00004191"/>
    </source>
</evidence>
<dbReference type="GO" id="GO:0009830">
    <property type="term" value="P:cell wall modification involved in abscission"/>
    <property type="evidence" value="ECO:0007669"/>
    <property type="project" value="UniProtKB-ARBA"/>
</dbReference>
<evidence type="ECO:0000256" key="3">
    <source>
        <dbReference type="ARBA" id="ARBA00012736"/>
    </source>
</evidence>
<accession>A0ABC8R5V9</accession>
<evidence type="ECO:0000256" key="2">
    <source>
        <dbReference type="ARBA" id="ARBA00008834"/>
    </source>
</evidence>
<evidence type="ECO:0000256" key="11">
    <source>
        <dbReference type="ARBA" id="ARBA00083621"/>
    </source>
</evidence>
<dbReference type="AlphaFoldDB" id="A0ABC8R5V9"/>
<evidence type="ECO:0000256" key="4">
    <source>
        <dbReference type="ARBA" id="ARBA00022512"/>
    </source>
</evidence>
<proteinExistence type="inferred from homology"/>
<dbReference type="SUPFAM" id="SSF51126">
    <property type="entry name" value="Pectin lyase-like"/>
    <property type="match status" value="1"/>
</dbReference>
<name>A0ABC8R5V9_9AQUA</name>
<keyword evidence="7 13" id="KW-0378">Hydrolase</keyword>
<dbReference type="FunFam" id="2.160.20.10:FF:000028">
    <property type="entry name" value="Polygalacturonase QRT2"/>
    <property type="match status" value="1"/>
</dbReference>
<evidence type="ECO:0000256" key="7">
    <source>
        <dbReference type="ARBA" id="ARBA00022801"/>
    </source>
</evidence>
<keyword evidence="16" id="KW-1185">Reference proteome</keyword>